<keyword evidence="1" id="KW-0732">Signal</keyword>
<protein>
    <submittedName>
        <fullName evidence="3">Lipoprotein transmembrane</fullName>
    </submittedName>
</protein>
<evidence type="ECO:0000259" key="2">
    <source>
        <dbReference type="Pfam" id="PF16036"/>
    </source>
</evidence>
<dbReference type="EMBL" id="CP024608">
    <property type="protein sequence ID" value="ATQ78681.1"/>
    <property type="molecule type" value="Genomic_DNA"/>
</dbReference>
<feature type="chain" id="PRO_5013911108" evidence="1">
    <location>
        <begin position="26"/>
        <end position="195"/>
    </location>
</feature>
<feature type="domain" description="Chalcone isomerase" evidence="2">
    <location>
        <begin position="25"/>
        <end position="192"/>
    </location>
</feature>
<accession>A0A2D2DUN0</accession>
<reference evidence="3" key="1">
    <citation type="submission" date="2017-10" db="EMBL/GenBank/DDBJ databases">
        <title>Massilia psychrophilum sp. nov., a novel purple-pigmented bacterium isolated from Tianshan glacier, Xinjiang Municipality, China.</title>
        <authorList>
            <person name="Wang H."/>
        </authorList>
    </citation>
    <scope>NUCLEOTIDE SEQUENCE [LARGE SCALE GENOMIC DNA]</scope>
    <source>
        <strain evidence="3">B2</strain>
    </source>
</reference>
<dbReference type="InterPro" id="IPR036298">
    <property type="entry name" value="Chalcone_isomerase_sf"/>
</dbReference>
<evidence type="ECO:0000313" key="3">
    <source>
        <dbReference type="EMBL" id="ATQ78681.1"/>
    </source>
</evidence>
<dbReference type="KEGG" id="mass:CR152_01930"/>
<dbReference type="RefSeq" id="WP_099881911.1">
    <property type="nucleotide sequence ID" value="NZ_CP024608.1"/>
</dbReference>
<feature type="signal peptide" evidence="1">
    <location>
        <begin position="1"/>
        <end position="25"/>
    </location>
</feature>
<dbReference type="Proteomes" id="UP000229897">
    <property type="component" value="Chromosome"/>
</dbReference>
<evidence type="ECO:0000313" key="4">
    <source>
        <dbReference type="Proteomes" id="UP000229897"/>
    </source>
</evidence>
<evidence type="ECO:0000256" key="1">
    <source>
        <dbReference type="SAM" id="SignalP"/>
    </source>
</evidence>
<name>A0A2D2DUN0_9BURK</name>
<keyword evidence="3" id="KW-0472">Membrane</keyword>
<dbReference type="AlphaFoldDB" id="A0A2D2DUN0"/>
<sequence>MNRFTFKGLLAGIVLACAFGQGASAAEISGVKLEDTIKVAGKDLKLNGYGMRQKFVAKVYVTALYLPEKSKSFPEIMKMDGPRRVSLVLMRDLTSDDFGDAFMNGLNNNLNNDEKSKIVSQISKFGEMFGLLQGLKKGDVLHLDWIPGTGTQCEFNGKKIGEVVPDLLFYNAILRIWMGERPVDAGLKNALLSAK</sequence>
<keyword evidence="3" id="KW-0449">Lipoprotein</keyword>
<dbReference type="Gene3D" id="3.50.70.10">
    <property type="match status" value="1"/>
</dbReference>
<dbReference type="OrthoDB" id="9795336at2"/>
<dbReference type="PANTHER" id="PTHR47698">
    <property type="entry name" value="FATTY-ACID-BINDING PROTEIN 3, CHLOROPLASTIC"/>
    <property type="match status" value="1"/>
</dbReference>
<keyword evidence="4" id="KW-1185">Reference proteome</keyword>
<dbReference type="PANTHER" id="PTHR47698:SF2">
    <property type="entry name" value="FATTY-ACID-BINDING PROTEIN 3, CHLOROPLASTIC"/>
    <property type="match status" value="1"/>
</dbReference>
<organism evidence="3 4">
    <name type="scientific">Massilia violaceinigra</name>
    <dbReference type="NCBI Taxonomy" id="2045208"/>
    <lineage>
        <taxon>Bacteria</taxon>
        <taxon>Pseudomonadati</taxon>
        <taxon>Pseudomonadota</taxon>
        <taxon>Betaproteobacteria</taxon>
        <taxon>Burkholderiales</taxon>
        <taxon>Oxalobacteraceae</taxon>
        <taxon>Telluria group</taxon>
        <taxon>Massilia</taxon>
    </lineage>
</organism>
<proteinExistence type="predicted"/>
<dbReference type="GO" id="GO:0016872">
    <property type="term" value="F:intramolecular lyase activity"/>
    <property type="evidence" value="ECO:0007669"/>
    <property type="project" value="InterPro"/>
</dbReference>
<keyword evidence="3" id="KW-0812">Transmembrane</keyword>
<dbReference type="InterPro" id="IPR016088">
    <property type="entry name" value="Chalcone_isomerase_3-sand"/>
</dbReference>
<dbReference type="SUPFAM" id="SSF54626">
    <property type="entry name" value="Chalcone isomerase"/>
    <property type="match status" value="1"/>
</dbReference>
<dbReference type="InterPro" id="IPR016087">
    <property type="entry name" value="Chalcone_isomerase"/>
</dbReference>
<dbReference type="Pfam" id="PF16036">
    <property type="entry name" value="Chalcone_3"/>
    <property type="match status" value="1"/>
</dbReference>
<gene>
    <name evidence="3" type="ORF">CR152_01930</name>
</gene>